<evidence type="ECO:0000313" key="6">
    <source>
        <dbReference type="Proteomes" id="UP001626550"/>
    </source>
</evidence>
<gene>
    <name evidence="5" type="ORF">Ciccas_014029</name>
</gene>
<accession>A0ABD2PJ30</accession>
<keyword evidence="6" id="KW-1185">Reference proteome</keyword>
<evidence type="ECO:0000256" key="1">
    <source>
        <dbReference type="ARBA" id="ARBA00022692"/>
    </source>
</evidence>
<dbReference type="InterPro" id="IPR036640">
    <property type="entry name" value="ABC1_TM_sf"/>
</dbReference>
<proteinExistence type="predicted"/>
<evidence type="ECO:0000256" key="4">
    <source>
        <dbReference type="SAM" id="Phobius"/>
    </source>
</evidence>
<reference evidence="5 6" key="1">
    <citation type="submission" date="2024-11" db="EMBL/GenBank/DDBJ databases">
        <title>Adaptive evolution of stress response genes in parasites aligns with host niche diversity.</title>
        <authorList>
            <person name="Hahn C."/>
            <person name="Resl P."/>
        </authorList>
    </citation>
    <scope>NUCLEOTIDE SEQUENCE [LARGE SCALE GENOMIC DNA]</scope>
    <source>
        <strain evidence="5">EGGRZ-B1_66</strain>
        <tissue evidence="5">Body</tissue>
    </source>
</reference>
<dbReference type="AlphaFoldDB" id="A0ABD2PJ30"/>
<evidence type="ECO:0008006" key="7">
    <source>
        <dbReference type="Google" id="ProtNLM"/>
    </source>
</evidence>
<sequence length="166" mass="18531">MPECEGQETFDDVDPLRLPLVTIRSRSNSDPDDVTRMSLSRISSIYSRTDTSVNLNEATSETQETDAAVQAISEGVETLSNKKKRKIFFRLLKMNRPEMLFLIGGAISSGFVAAVAPFFGVVYSFTFALYQKIYLSIDVNAERNLLAGMMFLIAWIRLISNATEVS</sequence>
<keyword evidence="1 4" id="KW-0812">Transmembrane</keyword>
<organism evidence="5 6">
    <name type="scientific">Cichlidogyrus casuarinus</name>
    <dbReference type="NCBI Taxonomy" id="1844966"/>
    <lineage>
        <taxon>Eukaryota</taxon>
        <taxon>Metazoa</taxon>
        <taxon>Spiralia</taxon>
        <taxon>Lophotrochozoa</taxon>
        <taxon>Platyhelminthes</taxon>
        <taxon>Monogenea</taxon>
        <taxon>Monopisthocotylea</taxon>
        <taxon>Dactylogyridea</taxon>
        <taxon>Ancyrocephalidae</taxon>
        <taxon>Cichlidogyrus</taxon>
    </lineage>
</organism>
<dbReference type="Gene3D" id="1.20.1560.10">
    <property type="entry name" value="ABC transporter type 1, transmembrane domain"/>
    <property type="match status" value="1"/>
</dbReference>
<comment type="caution">
    <text evidence="5">The sequence shown here is derived from an EMBL/GenBank/DDBJ whole genome shotgun (WGS) entry which is preliminary data.</text>
</comment>
<protein>
    <recommendedName>
        <fullName evidence="7">ABC transmembrane type-1 domain-containing protein</fullName>
    </recommendedName>
</protein>
<dbReference type="EMBL" id="JBJKFK010007310">
    <property type="protein sequence ID" value="KAL3307456.1"/>
    <property type="molecule type" value="Genomic_DNA"/>
</dbReference>
<evidence type="ECO:0000256" key="2">
    <source>
        <dbReference type="ARBA" id="ARBA00022989"/>
    </source>
</evidence>
<feature type="transmembrane region" description="Helical" evidence="4">
    <location>
        <begin position="100"/>
        <end position="125"/>
    </location>
</feature>
<evidence type="ECO:0000256" key="3">
    <source>
        <dbReference type="ARBA" id="ARBA00023136"/>
    </source>
</evidence>
<name>A0ABD2PJ30_9PLAT</name>
<keyword evidence="3 4" id="KW-0472">Membrane</keyword>
<dbReference type="Proteomes" id="UP001626550">
    <property type="component" value="Unassembled WGS sequence"/>
</dbReference>
<keyword evidence="2 4" id="KW-1133">Transmembrane helix</keyword>
<evidence type="ECO:0000313" key="5">
    <source>
        <dbReference type="EMBL" id="KAL3307456.1"/>
    </source>
</evidence>